<proteinExistence type="predicted"/>
<comment type="caution">
    <text evidence="1">The sequence shown here is derived from an EMBL/GenBank/DDBJ whole genome shotgun (WGS) entry which is preliminary data.</text>
</comment>
<keyword evidence="2" id="KW-1185">Reference proteome</keyword>
<dbReference type="Proteomes" id="UP001154282">
    <property type="component" value="Unassembled WGS sequence"/>
</dbReference>
<sequence>FSSADRFLLLPLPVNEEGAGCRKLAHLTESGVVVEAIHGVRMETSLTALRELRTCHARLFCLDQAARI</sequence>
<reference evidence="1" key="1">
    <citation type="submission" date="2022-08" db="EMBL/GenBank/DDBJ databases">
        <authorList>
            <person name="Gutierrez-Valencia J."/>
        </authorList>
    </citation>
    <scope>NUCLEOTIDE SEQUENCE</scope>
</reference>
<organism evidence="1 2">
    <name type="scientific">Linum tenue</name>
    <dbReference type="NCBI Taxonomy" id="586396"/>
    <lineage>
        <taxon>Eukaryota</taxon>
        <taxon>Viridiplantae</taxon>
        <taxon>Streptophyta</taxon>
        <taxon>Embryophyta</taxon>
        <taxon>Tracheophyta</taxon>
        <taxon>Spermatophyta</taxon>
        <taxon>Magnoliopsida</taxon>
        <taxon>eudicotyledons</taxon>
        <taxon>Gunneridae</taxon>
        <taxon>Pentapetalae</taxon>
        <taxon>rosids</taxon>
        <taxon>fabids</taxon>
        <taxon>Malpighiales</taxon>
        <taxon>Linaceae</taxon>
        <taxon>Linum</taxon>
    </lineage>
</organism>
<dbReference type="EMBL" id="CAMGYJ010000011">
    <property type="protein sequence ID" value="CAI0560348.1"/>
    <property type="molecule type" value="Genomic_DNA"/>
</dbReference>
<feature type="non-terminal residue" evidence="1">
    <location>
        <position position="1"/>
    </location>
</feature>
<protein>
    <submittedName>
        <fullName evidence="1">Uncharacterized protein</fullName>
    </submittedName>
</protein>
<gene>
    <name evidence="1" type="ORF">LITE_LOCUS49652</name>
</gene>
<evidence type="ECO:0000313" key="1">
    <source>
        <dbReference type="EMBL" id="CAI0560348.1"/>
    </source>
</evidence>
<evidence type="ECO:0000313" key="2">
    <source>
        <dbReference type="Proteomes" id="UP001154282"/>
    </source>
</evidence>
<name>A0AAV0RS08_9ROSI</name>
<dbReference type="AlphaFoldDB" id="A0AAV0RS08"/>
<accession>A0AAV0RS08</accession>